<dbReference type="EMBL" id="CP032869">
    <property type="protein sequence ID" value="AYL95212.1"/>
    <property type="molecule type" value="Genomic_DNA"/>
</dbReference>
<dbReference type="KEGG" id="muh:HYN43_007845"/>
<name>A0A494VW48_9SPHI</name>
<organism evidence="1 2">
    <name type="scientific">Mucilaginibacter celer</name>
    <dbReference type="NCBI Taxonomy" id="2305508"/>
    <lineage>
        <taxon>Bacteria</taxon>
        <taxon>Pseudomonadati</taxon>
        <taxon>Bacteroidota</taxon>
        <taxon>Sphingobacteriia</taxon>
        <taxon>Sphingobacteriales</taxon>
        <taxon>Sphingobacteriaceae</taxon>
        <taxon>Mucilaginibacter</taxon>
    </lineage>
</organism>
<sequence length="241" mass="27970">MIVNYTKNGWEVITQRAHGMLAAQLASHWHHSVRTERWLETLLAIAEHDDARVEPGDDELLTHQGGPADFKMKTYNQGHCQRTFEASISKSRYVALLCSMHLDFVYGSLCKNNAEDQSFMKAQEALRRGWRKELHITIKQAEKDYRLMEWCDALSLLICQRENQPEGRAVEISKGPDNGNYLLTQDEPGILKITPWPFEEKEFKVAFETRLINQLTFKNNDEFRKAFYAAGVIEKSWIIKH</sequence>
<evidence type="ECO:0000313" key="1">
    <source>
        <dbReference type="EMBL" id="AYL95212.1"/>
    </source>
</evidence>
<dbReference type="RefSeq" id="WP_119408915.1">
    <property type="nucleotide sequence ID" value="NZ_CP032869.1"/>
</dbReference>
<reference evidence="1 2" key="1">
    <citation type="submission" date="2018-10" db="EMBL/GenBank/DDBJ databases">
        <title>Genome sequencing of Mucilaginibacter sp. HYN0043.</title>
        <authorList>
            <person name="Kim M."/>
            <person name="Yi H."/>
        </authorList>
    </citation>
    <scope>NUCLEOTIDE SEQUENCE [LARGE SCALE GENOMIC DNA]</scope>
    <source>
        <strain evidence="1 2">HYN0043</strain>
    </source>
</reference>
<proteinExistence type="predicted"/>
<dbReference type="OrthoDB" id="872894at2"/>
<dbReference type="AlphaFoldDB" id="A0A494VW48"/>
<dbReference type="Pfam" id="PF13030">
    <property type="entry name" value="DUF3891"/>
    <property type="match status" value="1"/>
</dbReference>
<dbReference type="InterPro" id="IPR024992">
    <property type="entry name" value="DUF3891"/>
</dbReference>
<protein>
    <submittedName>
        <fullName evidence="1">DUF3891 family protein</fullName>
    </submittedName>
</protein>
<evidence type="ECO:0000313" key="2">
    <source>
        <dbReference type="Proteomes" id="UP000270046"/>
    </source>
</evidence>
<gene>
    <name evidence="1" type="ORF">HYN43_007845</name>
</gene>
<dbReference type="Proteomes" id="UP000270046">
    <property type="component" value="Chromosome"/>
</dbReference>
<keyword evidence="2" id="KW-1185">Reference proteome</keyword>
<accession>A0A494VW48</accession>